<dbReference type="SUPFAM" id="SSF52172">
    <property type="entry name" value="CheY-like"/>
    <property type="match status" value="1"/>
</dbReference>
<reference evidence="10 11" key="1">
    <citation type="submission" date="2020-04" db="EMBL/GenBank/DDBJ databases">
        <title>Azohydromonas sp. isolated from soil.</title>
        <authorList>
            <person name="Dahal R.H."/>
        </authorList>
    </citation>
    <scope>NUCLEOTIDE SEQUENCE [LARGE SCALE GENOMIC DNA]</scope>
    <source>
        <strain evidence="10 11">G-1-1-14</strain>
    </source>
</reference>
<organism evidence="10 11">
    <name type="scientific">Azohydromonas caseinilytica</name>
    <dbReference type="NCBI Taxonomy" id="2728836"/>
    <lineage>
        <taxon>Bacteria</taxon>
        <taxon>Pseudomonadati</taxon>
        <taxon>Pseudomonadota</taxon>
        <taxon>Betaproteobacteria</taxon>
        <taxon>Burkholderiales</taxon>
        <taxon>Sphaerotilaceae</taxon>
        <taxon>Azohydromonas</taxon>
    </lineage>
</organism>
<proteinExistence type="predicted"/>
<sequence>MRLLLAEDDALLADALSTQLRQAGFEVEHVENGAVAEYLLLRQSFDLAILDLGLPMLDGLSVLKRVHAAKPGFPILVLTALDDLESRVTTLNAGADDYLTKPFDFPELEARLRVLLRRAQTAQPAHGGGASSSTLGRLVLEPQARRASVAGEALELSPREWTLLELLSTQRDQVVTKEQINQAWSGEGDAAGAAGAGGGNSIEVYIHRLRRKLEGSGLSIRTVRGLGYLLETGDAARG</sequence>
<name>A0A848FFY6_9BURK</name>
<dbReference type="CDD" id="cd00383">
    <property type="entry name" value="trans_reg_C"/>
    <property type="match status" value="1"/>
</dbReference>
<keyword evidence="2" id="KW-0902">Two-component regulatory system</keyword>
<dbReference type="InterPro" id="IPR001867">
    <property type="entry name" value="OmpR/PhoB-type_DNA-bd"/>
</dbReference>
<feature type="domain" description="Response regulatory" evidence="8">
    <location>
        <begin position="2"/>
        <end position="116"/>
    </location>
</feature>
<accession>A0A848FFY6</accession>
<dbReference type="GO" id="GO:0005829">
    <property type="term" value="C:cytosol"/>
    <property type="evidence" value="ECO:0007669"/>
    <property type="project" value="TreeGrafter"/>
</dbReference>
<evidence type="ECO:0000313" key="11">
    <source>
        <dbReference type="Proteomes" id="UP000574067"/>
    </source>
</evidence>
<dbReference type="GO" id="GO:0000976">
    <property type="term" value="F:transcription cis-regulatory region binding"/>
    <property type="evidence" value="ECO:0007669"/>
    <property type="project" value="TreeGrafter"/>
</dbReference>
<dbReference type="Gene3D" id="3.40.50.2300">
    <property type="match status" value="1"/>
</dbReference>
<dbReference type="SMART" id="SM00862">
    <property type="entry name" value="Trans_reg_C"/>
    <property type="match status" value="1"/>
</dbReference>
<keyword evidence="11" id="KW-1185">Reference proteome</keyword>
<evidence type="ECO:0000256" key="2">
    <source>
        <dbReference type="ARBA" id="ARBA00023012"/>
    </source>
</evidence>
<evidence type="ECO:0000256" key="7">
    <source>
        <dbReference type="PROSITE-ProRule" id="PRU01091"/>
    </source>
</evidence>
<evidence type="ECO:0000259" key="8">
    <source>
        <dbReference type="PROSITE" id="PS50110"/>
    </source>
</evidence>
<evidence type="ECO:0000256" key="6">
    <source>
        <dbReference type="PROSITE-ProRule" id="PRU00169"/>
    </source>
</evidence>
<dbReference type="InterPro" id="IPR036388">
    <property type="entry name" value="WH-like_DNA-bd_sf"/>
</dbReference>
<keyword evidence="4 7" id="KW-0238">DNA-binding</keyword>
<dbReference type="AlphaFoldDB" id="A0A848FFY6"/>
<dbReference type="GO" id="GO:0006355">
    <property type="term" value="P:regulation of DNA-templated transcription"/>
    <property type="evidence" value="ECO:0007669"/>
    <property type="project" value="InterPro"/>
</dbReference>
<dbReference type="PROSITE" id="PS51755">
    <property type="entry name" value="OMPR_PHOB"/>
    <property type="match status" value="1"/>
</dbReference>
<protein>
    <submittedName>
        <fullName evidence="10">Response regulator transcription factor</fullName>
    </submittedName>
</protein>
<dbReference type="Pfam" id="PF00072">
    <property type="entry name" value="Response_reg"/>
    <property type="match status" value="1"/>
</dbReference>
<dbReference type="Gene3D" id="1.10.10.10">
    <property type="entry name" value="Winged helix-like DNA-binding domain superfamily/Winged helix DNA-binding domain"/>
    <property type="match status" value="1"/>
</dbReference>
<dbReference type="EMBL" id="JABBFW010000022">
    <property type="protein sequence ID" value="NML17755.1"/>
    <property type="molecule type" value="Genomic_DNA"/>
</dbReference>
<keyword evidence="3" id="KW-0805">Transcription regulation</keyword>
<evidence type="ECO:0000256" key="4">
    <source>
        <dbReference type="ARBA" id="ARBA00023125"/>
    </source>
</evidence>
<dbReference type="SMART" id="SM00448">
    <property type="entry name" value="REC"/>
    <property type="match status" value="1"/>
</dbReference>
<dbReference type="GO" id="GO:0000156">
    <property type="term" value="F:phosphorelay response regulator activity"/>
    <property type="evidence" value="ECO:0007669"/>
    <property type="project" value="TreeGrafter"/>
</dbReference>
<dbReference type="InterPro" id="IPR039420">
    <property type="entry name" value="WalR-like"/>
</dbReference>
<evidence type="ECO:0000259" key="9">
    <source>
        <dbReference type="PROSITE" id="PS51755"/>
    </source>
</evidence>
<dbReference type="PROSITE" id="PS50110">
    <property type="entry name" value="RESPONSE_REGULATORY"/>
    <property type="match status" value="1"/>
</dbReference>
<keyword evidence="5" id="KW-0804">Transcription</keyword>
<dbReference type="Pfam" id="PF00486">
    <property type="entry name" value="Trans_reg_C"/>
    <property type="match status" value="1"/>
</dbReference>
<dbReference type="PANTHER" id="PTHR48111:SF67">
    <property type="entry name" value="TRANSCRIPTIONAL REGULATORY PROTEIN TCTD"/>
    <property type="match status" value="1"/>
</dbReference>
<keyword evidence="1 6" id="KW-0597">Phosphoprotein</keyword>
<dbReference type="Proteomes" id="UP000574067">
    <property type="component" value="Unassembled WGS sequence"/>
</dbReference>
<evidence type="ECO:0000256" key="5">
    <source>
        <dbReference type="ARBA" id="ARBA00023163"/>
    </source>
</evidence>
<feature type="modified residue" description="4-aspartylphosphate" evidence="6">
    <location>
        <position position="51"/>
    </location>
</feature>
<gene>
    <name evidence="10" type="ORF">HHL10_22550</name>
</gene>
<dbReference type="FunFam" id="3.40.50.2300:FF:000002">
    <property type="entry name" value="DNA-binding response regulator PhoP"/>
    <property type="match status" value="1"/>
</dbReference>
<dbReference type="InterPro" id="IPR011006">
    <property type="entry name" value="CheY-like_superfamily"/>
</dbReference>
<feature type="domain" description="OmpR/PhoB-type" evidence="9">
    <location>
        <begin position="130"/>
        <end position="232"/>
    </location>
</feature>
<dbReference type="GO" id="GO:0032993">
    <property type="term" value="C:protein-DNA complex"/>
    <property type="evidence" value="ECO:0007669"/>
    <property type="project" value="TreeGrafter"/>
</dbReference>
<dbReference type="PANTHER" id="PTHR48111">
    <property type="entry name" value="REGULATOR OF RPOS"/>
    <property type="match status" value="1"/>
</dbReference>
<evidence type="ECO:0000313" key="10">
    <source>
        <dbReference type="EMBL" id="NML17755.1"/>
    </source>
</evidence>
<dbReference type="InterPro" id="IPR001789">
    <property type="entry name" value="Sig_transdc_resp-reg_receiver"/>
</dbReference>
<evidence type="ECO:0000256" key="3">
    <source>
        <dbReference type="ARBA" id="ARBA00023015"/>
    </source>
</evidence>
<evidence type="ECO:0000256" key="1">
    <source>
        <dbReference type="ARBA" id="ARBA00022553"/>
    </source>
</evidence>
<feature type="DNA-binding region" description="OmpR/PhoB-type" evidence="7">
    <location>
        <begin position="130"/>
        <end position="232"/>
    </location>
</feature>
<dbReference type="RefSeq" id="WP_169162657.1">
    <property type="nucleotide sequence ID" value="NZ_JABBFW010000022.1"/>
</dbReference>
<comment type="caution">
    <text evidence="10">The sequence shown here is derived from an EMBL/GenBank/DDBJ whole genome shotgun (WGS) entry which is preliminary data.</text>
</comment>